<protein>
    <submittedName>
        <fullName evidence="1">Uncharacterized protein</fullName>
    </submittedName>
</protein>
<sequence>MIFFLWPYSVSFKNMPKFYNYVKNQHIS</sequence>
<reference evidence="1" key="1">
    <citation type="submission" date="2018-02" db="EMBL/GenBank/DDBJ databases">
        <title>Rhizophora mucronata_Transcriptome.</title>
        <authorList>
            <person name="Meera S.P."/>
            <person name="Sreeshan A."/>
            <person name="Augustine A."/>
        </authorList>
    </citation>
    <scope>NUCLEOTIDE SEQUENCE</scope>
    <source>
        <tissue evidence="1">Leaf</tissue>
    </source>
</reference>
<accession>A0A2P2R4V9</accession>
<proteinExistence type="predicted"/>
<name>A0A2P2R4V9_RHIMU</name>
<dbReference type="AlphaFoldDB" id="A0A2P2R4V9"/>
<evidence type="ECO:0000313" key="1">
    <source>
        <dbReference type="EMBL" id="MBX74319.1"/>
    </source>
</evidence>
<organism evidence="1">
    <name type="scientific">Rhizophora mucronata</name>
    <name type="common">Asiatic mangrove</name>
    <dbReference type="NCBI Taxonomy" id="61149"/>
    <lineage>
        <taxon>Eukaryota</taxon>
        <taxon>Viridiplantae</taxon>
        <taxon>Streptophyta</taxon>
        <taxon>Embryophyta</taxon>
        <taxon>Tracheophyta</taxon>
        <taxon>Spermatophyta</taxon>
        <taxon>Magnoliopsida</taxon>
        <taxon>eudicotyledons</taxon>
        <taxon>Gunneridae</taxon>
        <taxon>Pentapetalae</taxon>
        <taxon>rosids</taxon>
        <taxon>fabids</taxon>
        <taxon>Malpighiales</taxon>
        <taxon>Rhizophoraceae</taxon>
        <taxon>Rhizophora</taxon>
    </lineage>
</organism>
<dbReference type="EMBL" id="GGEC01093835">
    <property type="protein sequence ID" value="MBX74319.1"/>
    <property type="molecule type" value="Transcribed_RNA"/>
</dbReference>